<evidence type="ECO:0000256" key="5">
    <source>
        <dbReference type="ARBA" id="ARBA00022622"/>
    </source>
</evidence>
<dbReference type="GO" id="GO:0005576">
    <property type="term" value="C:extracellular region"/>
    <property type="evidence" value="ECO:0007669"/>
    <property type="project" value="UniProtKB-SubCell"/>
</dbReference>
<dbReference type="EMBL" id="JAQJAC010000003">
    <property type="protein sequence ID" value="KAJ5590585.1"/>
    <property type="molecule type" value="Genomic_DNA"/>
</dbReference>
<feature type="signal peptide" evidence="11">
    <location>
        <begin position="1"/>
        <end position="22"/>
    </location>
</feature>
<feature type="compositionally biased region" description="Basic and acidic residues" evidence="9">
    <location>
        <begin position="611"/>
        <end position="624"/>
    </location>
</feature>
<feature type="compositionally biased region" description="Low complexity" evidence="9">
    <location>
        <begin position="126"/>
        <end position="140"/>
    </location>
</feature>
<evidence type="ECO:0000256" key="9">
    <source>
        <dbReference type="SAM" id="MobiDB-lite"/>
    </source>
</evidence>
<feature type="compositionally biased region" description="Polar residues" evidence="9">
    <location>
        <begin position="142"/>
        <end position="168"/>
    </location>
</feature>
<reference evidence="13 14" key="1">
    <citation type="journal article" date="2023" name="IMA Fungus">
        <title>Comparative genomic study of the Penicillium genus elucidates a diverse pangenome and 15 lateral gene transfer events.</title>
        <authorList>
            <person name="Petersen C."/>
            <person name="Sorensen T."/>
            <person name="Nielsen M.R."/>
            <person name="Sondergaard T.E."/>
            <person name="Sorensen J.L."/>
            <person name="Fitzpatrick D.A."/>
            <person name="Frisvad J.C."/>
            <person name="Nielsen K.L."/>
        </authorList>
    </citation>
    <scope>NUCLEOTIDE SEQUENCE [LARGE SCALE GENOMIC DNA]</scope>
    <source>
        <strain evidence="13 14">IBT 29057</strain>
    </source>
</reference>
<feature type="chain" id="PRO_5042197443" description="CFEM domain-containing protein" evidence="11">
    <location>
        <begin position="23"/>
        <end position="624"/>
    </location>
</feature>
<feature type="region of interest" description="Disordered" evidence="9">
    <location>
        <begin position="532"/>
        <end position="624"/>
    </location>
</feature>
<dbReference type="Proteomes" id="UP001216150">
    <property type="component" value="Unassembled WGS sequence"/>
</dbReference>
<keyword evidence="7" id="KW-1015">Disulfide bond</keyword>
<sequence length="624" mass="66723">MGLPSIYGLLITTLLSTNLVSAVGSDTTKDDSSLWKVIPDCAQTCVTNFIETQYTEAQCQSSTDIKCLCRSKTPSGLTLGEAALSCTYALCDDHTQKSTSVYRICDSVSGAISETHATITATTFPKKTTSKTHVTTTKETNSLETHASTPTTTNAVPEITTYHQTTSTSDEDSKITSSEQPFSTPDETQTSPTPTNTSDSAGNEDHHGVSGGTVIGVSVASGLAGSFIICVAVFFWCKRWRQRRRNSSGPDSDFFEIGGNMSEPPGFSEPSSRRSTPGPGPTPGPSSFNAPGRLPEISEPNRSYQPGSRYPPPFLGVPMSSSPRVQDMQRKKERIGFAISSASDWADSSRSQHSQTPFHEAGAPSQGAGLLPKPLNWSHRPASGETLFEEEEENQSATAAAVPIQRPIMSQKSGSPNIITGLPANPRALKNGFSAERFRCAPTGPQPRPYPQYPLDETTIEPLTHQIAAALHIIVLIAPQETTANTLLTTPGRPDPTSPNRTSESKPLPSAAALAPAAEIVSRPRIVRGDDIKRVHIRSSPRPRPPSEGSAPWGPDDFWLQRGRGNTPPPQASSELPYPSERCPGIILYPSSPKKAAGGSQRASPTGRDLTPSKRGGDLILRVD</sequence>
<evidence type="ECO:0000256" key="4">
    <source>
        <dbReference type="ARBA" id="ARBA00022525"/>
    </source>
</evidence>
<evidence type="ECO:0000256" key="7">
    <source>
        <dbReference type="ARBA" id="ARBA00023157"/>
    </source>
</evidence>
<evidence type="ECO:0000259" key="12">
    <source>
        <dbReference type="Pfam" id="PF05730"/>
    </source>
</evidence>
<feature type="compositionally biased region" description="Polar residues" evidence="9">
    <location>
        <begin position="175"/>
        <end position="201"/>
    </location>
</feature>
<keyword evidence="5" id="KW-0325">Glycoprotein</keyword>
<protein>
    <recommendedName>
        <fullName evidence="12">CFEM domain-containing protein</fullName>
    </recommendedName>
</protein>
<feature type="transmembrane region" description="Helical" evidence="10">
    <location>
        <begin position="214"/>
        <end position="237"/>
    </location>
</feature>
<keyword evidence="8" id="KW-0449">Lipoprotein</keyword>
<evidence type="ECO:0000256" key="8">
    <source>
        <dbReference type="ARBA" id="ARBA00023288"/>
    </source>
</evidence>
<accession>A0AAD6DQ87</accession>
<keyword evidence="5" id="KW-0336">GPI-anchor</keyword>
<dbReference type="AlphaFoldDB" id="A0AAD6DQ87"/>
<keyword evidence="14" id="KW-1185">Reference proteome</keyword>
<feature type="compositionally biased region" description="Low complexity" evidence="9">
    <location>
        <begin position="340"/>
        <end position="351"/>
    </location>
</feature>
<dbReference type="InterPro" id="IPR008427">
    <property type="entry name" value="Extracellular_membr_CFEM_dom"/>
</dbReference>
<feature type="domain" description="CFEM" evidence="12">
    <location>
        <begin position="38"/>
        <end position="99"/>
    </location>
</feature>
<keyword evidence="10" id="KW-0812">Transmembrane</keyword>
<evidence type="ECO:0000256" key="1">
    <source>
        <dbReference type="ARBA" id="ARBA00004589"/>
    </source>
</evidence>
<feature type="region of interest" description="Disordered" evidence="9">
    <location>
        <begin position="126"/>
        <end position="209"/>
    </location>
</feature>
<dbReference type="Pfam" id="PF05730">
    <property type="entry name" value="CFEM"/>
    <property type="match status" value="1"/>
</dbReference>
<evidence type="ECO:0000256" key="2">
    <source>
        <dbReference type="ARBA" id="ARBA00004613"/>
    </source>
</evidence>
<feature type="region of interest" description="Disordered" evidence="9">
    <location>
        <begin position="245"/>
        <end position="400"/>
    </location>
</feature>
<evidence type="ECO:0000313" key="14">
    <source>
        <dbReference type="Proteomes" id="UP001216150"/>
    </source>
</evidence>
<keyword evidence="6 11" id="KW-0732">Signal</keyword>
<evidence type="ECO:0000256" key="3">
    <source>
        <dbReference type="ARBA" id="ARBA00010031"/>
    </source>
</evidence>
<evidence type="ECO:0000256" key="10">
    <source>
        <dbReference type="SAM" id="Phobius"/>
    </source>
</evidence>
<keyword evidence="10" id="KW-1133">Transmembrane helix</keyword>
<name>A0AAD6DQ87_9EURO</name>
<keyword evidence="4" id="KW-0964">Secreted</keyword>
<comment type="caution">
    <text evidence="13">The sequence shown here is derived from an EMBL/GenBank/DDBJ whole genome shotgun (WGS) entry which is preliminary data.</text>
</comment>
<dbReference type="GO" id="GO:0098552">
    <property type="term" value="C:side of membrane"/>
    <property type="evidence" value="ECO:0007669"/>
    <property type="project" value="UniProtKB-KW"/>
</dbReference>
<evidence type="ECO:0000256" key="6">
    <source>
        <dbReference type="ARBA" id="ARBA00022729"/>
    </source>
</evidence>
<organism evidence="13 14">
    <name type="scientific">Penicillium hetheringtonii</name>
    <dbReference type="NCBI Taxonomy" id="911720"/>
    <lineage>
        <taxon>Eukaryota</taxon>
        <taxon>Fungi</taxon>
        <taxon>Dikarya</taxon>
        <taxon>Ascomycota</taxon>
        <taxon>Pezizomycotina</taxon>
        <taxon>Eurotiomycetes</taxon>
        <taxon>Eurotiomycetidae</taxon>
        <taxon>Eurotiales</taxon>
        <taxon>Aspergillaceae</taxon>
        <taxon>Penicillium</taxon>
    </lineage>
</organism>
<evidence type="ECO:0000313" key="13">
    <source>
        <dbReference type="EMBL" id="KAJ5590585.1"/>
    </source>
</evidence>
<feature type="region of interest" description="Disordered" evidence="9">
    <location>
        <begin position="485"/>
        <end position="517"/>
    </location>
</feature>
<proteinExistence type="inferred from homology"/>
<comment type="similarity">
    <text evidence="3">Belongs to the RBT5 family.</text>
</comment>
<keyword evidence="10" id="KW-0472">Membrane</keyword>
<evidence type="ECO:0000256" key="11">
    <source>
        <dbReference type="SAM" id="SignalP"/>
    </source>
</evidence>
<comment type="subcellular location">
    <subcellularLocation>
        <location evidence="1">Membrane</location>
        <topology evidence="1">Lipid-anchor</topology>
        <topology evidence="1">GPI-anchor</topology>
    </subcellularLocation>
    <subcellularLocation>
        <location evidence="2">Secreted</location>
    </subcellularLocation>
</comment>
<feature type="compositionally biased region" description="Low complexity" evidence="9">
    <location>
        <begin position="507"/>
        <end position="517"/>
    </location>
</feature>
<gene>
    <name evidence="13" type="ORF">N7450_004557</name>
</gene>